<gene>
    <name evidence="1" type="ORF">LVJ94_40535</name>
</gene>
<keyword evidence="2" id="KW-1185">Reference proteome</keyword>
<reference evidence="1" key="1">
    <citation type="submission" date="2021-12" db="EMBL/GenBank/DDBJ databases">
        <title>Discovery of the Pendulisporaceae a myxobacterial family with distinct sporulation behavior and unique specialized metabolism.</title>
        <authorList>
            <person name="Garcia R."/>
            <person name="Popoff A."/>
            <person name="Bader C.D."/>
            <person name="Loehr J."/>
            <person name="Walesch S."/>
            <person name="Walt C."/>
            <person name="Boldt J."/>
            <person name="Bunk B."/>
            <person name="Haeckl F.J.F.P.J."/>
            <person name="Gunesch A.P."/>
            <person name="Birkelbach J."/>
            <person name="Nuebel U."/>
            <person name="Pietschmann T."/>
            <person name="Bach T."/>
            <person name="Mueller R."/>
        </authorList>
    </citation>
    <scope>NUCLEOTIDE SEQUENCE</scope>
    <source>
        <strain evidence="1">MSr11367</strain>
    </source>
</reference>
<proteinExistence type="predicted"/>
<dbReference type="Proteomes" id="UP001374803">
    <property type="component" value="Chromosome"/>
</dbReference>
<dbReference type="RefSeq" id="WP_394832808.1">
    <property type="nucleotide sequence ID" value="NZ_CP089929.1"/>
</dbReference>
<sequence length="71" mass="7860">MSQAPPDLDLDLDPAKLEELGDALERLALSRLDRENALTLAGCDDEAQLMASWRQGVRAAAEFIRTWPKPP</sequence>
<evidence type="ECO:0000313" key="2">
    <source>
        <dbReference type="Proteomes" id="UP001374803"/>
    </source>
</evidence>
<organism evidence="1 2">
    <name type="scientific">Pendulispora rubella</name>
    <dbReference type="NCBI Taxonomy" id="2741070"/>
    <lineage>
        <taxon>Bacteria</taxon>
        <taxon>Pseudomonadati</taxon>
        <taxon>Myxococcota</taxon>
        <taxon>Myxococcia</taxon>
        <taxon>Myxococcales</taxon>
        <taxon>Sorangiineae</taxon>
        <taxon>Pendulisporaceae</taxon>
        <taxon>Pendulispora</taxon>
    </lineage>
</organism>
<accession>A0ABZ2L034</accession>
<name>A0ABZ2L034_9BACT</name>
<evidence type="ECO:0000313" key="1">
    <source>
        <dbReference type="EMBL" id="WXB03181.1"/>
    </source>
</evidence>
<dbReference type="EMBL" id="CP089983">
    <property type="protein sequence ID" value="WXB03181.1"/>
    <property type="molecule type" value="Genomic_DNA"/>
</dbReference>
<protein>
    <submittedName>
        <fullName evidence="1">Uncharacterized protein</fullName>
    </submittedName>
</protein>